<dbReference type="PROSITE" id="PS52004">
    <property type="entry name" value="KS3_2"/>
    <property type="match status" value="1"/>
</dbReference>
<feature type="non-terminal residue" evidence="4">
    <location>
        <position position="101"/>
    </location>
</feature>
<evidence type="ECO:0000313" key="4">
    <source>
        <dbReference type="EMBL" id="CAE7943023.1"/>
    </source>
</evidence>
<dbReference type="GO" id="GO:0004312">
    <property type="term" value="F:fatty acid synthase activity"/>
    <property type="evidence" value="ECO:0007669"/>
    <property type="project" value="TreeGrafter"/>
</dbReference>
<dbReference type="Pfam" id="PF02801">
    <property type="entry name" value="Ketoacyl-synt_C"/>
    <property type="match status" value="1"/>
</dbReference>
<organism evidence="4 5">
    <name type="scientific">Symbiodinium necroappetens</name>
    <dbReference type="NCBI Taxonomy" id="1628268"/>
    <lineage>
        <taxon>Eukaryota</taxon>
        <taxon>Sar</taxon>
        <taxon>Alveolata</taxon>
        <taxon>Dinophyceae</taxon>
        <taxon>Suessiales</taxon>
        <taxon>Symbiodiniaceae</taxon>
        <taxon>Symbiodinium</taxon>
    </lineage>
</organism>
<dbReference type="PANTHER" id="PTHR43775">
    <property type="entry name" value="FATTY ACID SYNTHASE"/>
    <property type="match status" value="1"/>
</dbReference>
<evidence type="ECO:0000256" key="2">
    <source>
        <dbReference type="ARBA" id="ARBA00022553"/>
    </source>
</evidence>
<dbReference type="Gene3D" id="3.40.47.10">
    <property type="match status" value="1"/>
</dbReference>
<dbReference type="GO" id="GO:0005737">
    <property type="term" value="C:cytoplasm"/>
    <property type="evidence" value="ECO:0007669"/>
    <property type="project" value="TreeGrafter"/>
</dbReference>
<keyword evidence="1" id="KW-0596">Phosphopantetheine</keyword>
<sequence length="101" mass="10334">VALIECHGTGTALGDPIEVDALRAVLGGEGSPVLGAAKTNIGHLEGSAGIAGFLKSVHVLLEGKIPPNLHFRSLNPHIDLDGFPAVIPQTHISAPSEDMVS</sequence>
<dbReference type="InterPro" id="IPR014031">
    <property type="entry name" value="Ketoacyl_synth_C"/>
</dbReference>
<dbReference type="GO" id="GO:0006633">
    <property type="term" value="P:fatty acid biosynthetic process"/>
    <property type="evidence" value="ECO:0007669"/>
    <property type="project" value="TreeGrafter"/>
</dbReference>
<dbReference type="GO" id="GO:0005886">
    <property type="term" value="C:plasma membrane"/>
    <property type="evidence" value="ECO:0007669"/>
    <property type="project" value="TreeGrafter"/>
</dbReference>
<keyword evidence="5" id="KW-1185">Reference proteome</keyword>
<feature type="non-terminal residue" evidence="4">
    <location>
        <position position="1"/>
    </location>
</feature>
<gene>
    <name evidence="4" type="primary">ppsB</name>
    <name evidence="4" type="ORF">SNEC2469_LOCUS34895</name>
</gene>
<evidence type="ECO:0000313" key="5">
    <source>
        <dbReference type="Proteomes" id="UP000601435"/>
    </source>
</evidence>
<name>A0A813CEX3_9DINO</name>
<proteinExistence type="predicted"/>
<evidence type="ECO:0000256" key="1">
    <source>
        <dbReference type="ARBA" id="ARBA00022450"/>
    </source>
</evidence>
<dbReference type="InterPro" id="IPR020841">
    <property type="entry name" value="PKS_Beta-ketoAc_synthase_dom"/>
</dbReference>
<dbReference type="SUPFAM" id="SSF53901">
    <property type="entry name" value="Thiolase-like"/>
    <property type="match status" value="1"/>
</dbReference>
<dbReference type="InterPro" id="IPR050091">
    <property type="entry name" value="PKS_NRPS_Biosynth_Enz"/>
</dbReference>
<protein>
    <submittedName>
        <fullName evidence="4">PpsB protein</fullName>
    </submittedName>
</protein>
<comment type="caution">
    <text evidence="4">The sequence shown here is derived from an EMBL/GenBank/DDBJ whole genome shotgun (WGS) entry which is preliminary data.</text>
</comment>
<dbReference type="Proteomes" id="UP000601435">
    <property type="component" value="Unassembled WGS sequence"/>
</dbReference>
<reference evidence="4" key="1">
    <citation type="submission" date="2021-02" db="EMBL/GenBank/DDBJ databases">
        <authorList>
            <person name="Dougan E. K."/>
            <person name="Rhodes N."/>
            <person name="Thang M."/>
            <person name="Chan C."/>
        </authorList>
    </citation>
    <scope>NUCLEOTIDE SEQUENCE</scope>
</reference>
<feature type="domain" description="Ketosynthase family 3 (KS3)" evidence="3">
    <location>
        <begin position="1"/>
        <end position="101"/>
    </location>
</feature>
<dbReference type="EMBL" id="CAJNJA010098388">
    <property type="protein sequence ID" value="CAE7943023.1"/>
    <property type="molecule type" value="Genomic_DNA"/>
</dbReference>
<dbReference type="InterPro" id="IPR016039">
    <property type="entry name" value="Thiolase-like"/>
</dbReference>
<dbReference type="PANTHER" id="PTHR43775:SF37">
    <property type="entry name" value="SI:DKEY-61P9.11"/>
    <property type="match status" value="1"/>
</dbReference>
<keyword evidence="2" id="KW-0597">Phosphoprotein</keyword>
<accession>A0A813CEX3</accession>
<dbReference type="OrthoDB" id="329835at2759"/>
<dbReference type="AlphaFoldDB" id="A0A813CEX3"/>
<evidence type="ECO:0000259" key="3">
    <source>
        <dbReference type="PROSITE" id="PS52004"/>
    </source>
</evidence>